<dbReference type="EMBL" id="KV441400">
    <property type="protein sequence ID" value="OAF57514.1"/>
    <property type="molecule type" value="Genomic_DNA"/>
</dbReference>
<dbReference type="Pfam" id="PF25329">
    <property type="entry name" value="C2_GDE1"/>
    <property type="match status" value="1"/>
</dbReference>
<dbReference type="SUPFAM" id="SSF48403">
    <property type="entry name" value="Ankyrin repeat"/>
    <property type="match status" value="1"/>
</dbReference>
<dbReference type="AlphaFoldDB" id="A0A177A8W3"/>
<organism evidence="5">
    <name type="scientific">Pseudogymnoascus destructans</name>
    <dbReference type="NCBI Taxonomy" id="655981"/>
    <lineage>
        <taxon>Eukaryota</taxon>
        <taxon>Fungi</taxon>
        <taxon>Dikarya</taxon>
        <taxon>Ascomycota</taxon>
        <taxon>Pezizomycotina</taxon>
        <taxon>Leotiomycetes</taxon>
        <taxon>Thelebolales</taxon>
        <taxon>Thelebolaceae</taxon>
        <taxon>Pseudogymnoascus</taxon>
    </lineage>
</organism>
<evidence type="ECO:0000259" key="4">
    <source>
        <dbReference type="PROSITE" id="PS51704"/>
    </source>
</evidence>
<dbReference type="PANTHER" id="PTHR22958:SF1">
    <property type="entry name" value="GLYCEROPHOSPHOCHOLINE PHOSPHODIESTERASE GPCPD1"/>
    <property type="match status" value="1"/>
</dbReference>
<protein>
    <recommendedName>
        <fullName evidence="4">GP-PDE domain-containing protein</fullName>
    </recommendedName>
</protein>
<evidence type="ECO:0000313" key="5">
    <source>
        <dbReference type="EMBL" id="OAF57514.1"/>
    </source>
</evidence>
<dbReference type="GO" id="GO:0047389">
    <property type="term" value="F:glycerophosphocholine phosphodiesterase activity"/>
    <property type="evidence" value="ECO:0007669"/>
    <property type="project" value="TreeGrafter"/>
</dbReference>
<sequence>MTCQSRGCTDILLSANLSNVGDVIDHSFLNHLIAVSGRSSMPAHRGDSKCRTQGPADHSDTENGVSRLFQALGQLGPSQRSVLQITDTFGRLPLHYAARYGLTAICQSILDSLHDLKQGSSAVREAVLSKDSEGYTPLYSGVSRNHSAVTRLFLETLEMGYQTNDQAKDEHLRSVLSDLLLLALRSRYDDIVHLLISSHININHQSSRGETALCVAAKIGREDYVNTILKASPNQDVIDIFETVNGWTPLFVACARGHLEIVELLLNAGASQTILDHRGWTEKQHAAFRGHLAAASILEDYFTGESSGGTASKFFNIAIGANNKLWDGYSHIIVNLGTMQEGKQVTAVDLSCCSSEFSLSLEADTRFSIEVSIHGGSGSSGLVQLPILDDMVNDPFIFRTKNLSKAQLVFSIFCATPVEGKKGILVGSGTALLESDKNQFFGVQRESLIRELSVPILERETLKFMGTVTFTFVIAKPFIHLDTPSVVYPFKDEGQIQLVGHRGLGQNTTSRKHLQLGENTIESFLSAARLGASLVEFDVQLTRDLVPVIYHDFSLSESGTDIPIHDLNFQQFMYASNVQSPRGNPISVLGGPILQTARGQTGRGKPRSRSLTSDRERGVDDVQDRMKHTVDFMKKGFKPNTRGDFIQDSFATLEELLIEMPETIGFNIEIKYPRIHEAVEAGVAPVAIDLNTFIDTSTRSTVSAATGQLSSRPSPQRFASS</sequence>
<dbReference type="PANTHER" id="PTHR22958">
    <property type="entry name" value="GLYCEROPHOSPHORYL DIESTER PHOSPHODIESTERASE"/>
    <property type="match status" value="1"/>
</dbReference>
<feature type="region of interest" description="Disordered" evidence="3">
    <location>
        <begin position="596"/>
        <end position="620"/>
    </location>
</feature>
<dbReference type="Gene3D" id="1.25.40.20">
    <property type="entry name" value="Ankyrin repeat-containing domain"/>
    <property type="match status" value="1"/>
</dbReference>
<dbReference type="PROSITE" id="PS50297">
    <property type="entry name" value="ANK_REP_REGION"/>
    <property type="match status" value="1"/>
</dbReference>
<name>A0A177A8W3_9PEZI</name>
<dbReference type="InterPro" id="IPR036770">
    <property type="entry name" value="Ankyrin_rpt-contain_sf"/>
</dbReference>
<dbReference type="eggNOG" id="KOG2421">
    <property type="taxonomic scope" value="Eukaryota"/>
</dbReference>
<dbReference type="Pfam" id="PF03009">
    <property type="entry name" value="GDPD"/>
    <property type="match status" value="1"/>
</dbReference>
<dbReference type="PROSITE" id="PS50007">
    <property type="entry name" value="PIPLC_X_DOMAIN"/>
    <property type="match status" value="1"/>
</dbReference>
<feature type="region of interest" description="Disordered" evidence="3">
    <location>
        <begin position="39"/>
        <end position="62"/>
    </location>
</feature>
<dbReference type="SUPFAM" id="SSF51695">
    <property type="entry name" value="PLC-like phosphodiesterases"/>
    <property type="match status" value="1"/>
</dbReference>
<dbReference type="InterPro" id="IPR030395">
    <property type="entry name" value="GP_PDE_dom"/>
</dbReference>
<dbReference type="PROSITE" id="PS50088">
    <property type="entry name" value="ANK_REPEAT"/>
    <property type="match status" value="1"/>
</dbReference>
<evidence type="ECO:0000256" key="1">
    <source>
        <dbReference type="ARBA" id="ARBA00022801"/>
    </source>
</evidence>
<dbReference type="VEuPathDB" id="FungiDB:GMDG_03053"/>
<dbReference type="Proteomes" id="UP000077154">
    <property type="component" value="Unassembled WGS sequence"/>
</dbReference>
<dbReference type="GO" id="GO:0046475">
    <property type="term" value="P:glycerophospholipid catabolic process"/>
    <property type="evidence" value="ECO:0007669"/>
    <property type="project" value="TreeGrafter"/>
</dbReference>
<dbReference type="PROSITE" id="PS51704">
    <property type="entry name" value="GP_PDE"/>
    <property type="match status" value="1"/>
</dbReference>
<dbReference type="Pfam" id="PF12796">
    <property type="entry name" value="Ank_2"/>
    <property type="match status" value="1"/>
</dbReference>
<dbReference type="RefSeq" id="XP_024322803.1">
    <property type="nucleotide sequence ID" value="XM_024468181.1"/>
</dbReference>
<feature type="repeat" description="ANK" evidence="2">
    <location>
        <begin position="245"/>
        <end position="277"/>
    </location>
</feature>
<reference evidence="5" key="1">
    <citation type="submission" date="2016-03" db="EMBL/GenBank/DDBJ databases">
        <title>Updated assembly of Pseudogymnoascus destructans, the fungus causing white-nose syndrome of bats.</title>
        <authorList>
            <person name="Palmer J.M."/>
            <person name="Drees K.P."/>
            <person name="Foster J.T."/>
            <person name="Lindner D.L."/>
        </authorList>
    </citation>
    <scope>NUCLEOTIDE SEQUENCE [LARGE SCALE GENOMIC DNA]</scope>
    <source>
        <strain evidence="5">20631-21</strain>
    </source>
</reference>
<proteinExistence type="predicted"/>
<dbReference type="InterPro" id="IPR002110">
    <property type="entry name" value="Ankyrin_rpt"/>
</dbReference>
<keyword evidence="2" id="KW-0040">ANK repeat</keyword>
<dbReference type="OrthoDB" id="197419at2759"/>
<dbReference type="InterPro" id="IPR017946">
    <property type="entry name" value="PLC-like_Pdiesterase_TIM-brl"/>
</dbReference>
<gene>
    <name evidence="5" type="ORF">VC83_04551</name>
</gene>
<dbReference type="InterPro" id="IPR057506">
    <property type="entry name" value="C2_GPCPD1"/>
</dbReference>
<evidence type="ECO:0000256" key="3">
    <source>
        <dbReference type="SAM" id="MobiDB-lite"/>
    </source>
</evidence>
<dbReference type="Gene3D" id="3.20.20.190">
    <property type="entry name" value="Phosphatidylinositol (PI) phosphodiesterase"/>
    <property type="match status" value="1"/>
</dbReference>
<feature type="domain" description="GP-PDE" evidence="4">
    <location>
        <begin position="496"/>
        <end position="721"/>
    </location>
</feature>
<dbReference type="GeneID" id="36287622"/>
<dbReference type="eggNOG" id="KOG0504">
    <property type="taxonomic scope" value="Eukaryota"/>
</dbReference>
<keyword evidence="1" id="KW-0378">Hydrolase</keyword>
<dbReference type="InterPro" id="IPR051578">
    <property type="entry name" value="GDPD"/>
</dbReference>
<accession>A0A177A8W3</accession>
<evidence type="ECO:0000256" key="2">
    <source>
        <dbReference type="PROSITE-ProRule" id="PRU00023"/>
    </source>
</evidence>
<dbReference type="SMART" id="SM00248">
    <property type="entry name" value="ANK"/>
    <property type="match status" value="5"/>
</dbReference>